<organism evidence="1 2">
    <name type="scientific">Lactarius akahatsu</name>
    <dbReference type="NCBI Taxonomy" id="416441"/>
    <lineage>
        <taxon>Eukaryota</taxon>
        <taxon>Fungi</taxon>
        <taxon>Dikarya</taxon>
        <taxon>Basidiomycota</taxon>
        <taxon>Agaricomycotina</taxon>
        <taxon>Agaricomycetes</taxon>
        <taxon>Russulales</taxon>
        <taxon>Russulaceae</taxon>
        <taxon>Lactarius</taxon>
    </lineage>
</organism>
<gene>
    <name evidence="1" type="ORF">EDB92DRAFT_2104351</name>
</gene>
<name>A0AAD4LF48_9AGAM</name>
<sequence>MGLSSGSYRESTDFIAVLQDQAQASRKSRYRIDDGRMTKWPMRTVQILYTLPTSTMLGEGIGLPFPPAKAILAGFGILFDVIKDVGASYDAFLDLLELSEYFLRYFDINTKIPPTSAKDCDD</sequence>
<dbReference type="EMBL" id="JAKELL010000038">
    <property type="protein sequence ID" value="KAH8989279.1"/>
    <property type="molecule type" value="Genomic_DNA"/>
</dbReference>
<evidence type="ECO:0000313" key="2">
    <source>
        <dbReference type="Proteomes" id="UP001201163"/>
    </source>
</evidence>
<accession>A0AAD4LF48</accession>
<keyword evidence="2" id="KW-1185">Reference proteome</keyword>
<evidence type="ECO:0000313" key="1">
    <source>
        <dbReference type="EMBL" id="KAH8989279.1"/>
    </source>
</evidence>
<comment type="caution">
    <text evidence="1">The sequence shown here is derived from an EMBL/GenBank/DDBJ whole genome shotgun (WGS) entry which is preliminary data.</text>
</comment>
<reference evidence="1" key="1">
    <citation type="submission" date="2022-01" db="EMBL/GenBank/DDBJ databases">
        <title>Comparative genomics reveals a dynamic genome evolution in the ectomycorrhizal milk-cap (Lactarius) mushrooms.</title>
        <authorList>
            <consortium name="DOE Joint Genome Institute"/>
            <person name="Lebreton A."/>
            <person name="Tang N."/>
            <person name="Kuo A."/>
            <person name="LaButti K."/>
            <person name="Drula E."/>
            <person name="Barry K."/>
            <person name="Clum A."/>
            <person name="Lipzen A."/>
            <person name="Mousain D."/>
            <person name="Ng V."/>
            <person name="Wang R."/>
            <person name="Wang X."/>
            <person name="Dai Y."/>
            <person name="Henrissat B."/>
            <person name="Grigoriev I.V."/>
            <person name="Guerin-Laguette A."/>
            <person name="Yu F."/>
            <person name="Martin F.M."/>
        </authorList>
    </citation>
    <scope>NUCLEOTIDE SEQUENCE</scope>
    <source>
        <strain evidence="1">QP</strain>
    </source>
</reference>
<dbReference type="AlphaFoldDB" id="A0AAD4LF48"/>
<protein>
    <submittedName>
        <fullName evidence="1">Uncharacterized protein</fullName>
    </submittedName>
</protein>
<dbReference type="Proteomes" id="UP001201163">
    <property type="component" value="Unassembled WGS sequence"/>
</dbReference>
<proteinExistence type="predicted"/>